<keyword evidence="3" id="KW-1185">Reference proteome</keyword>
<sequence>MPARDGAGVATLMEAKERIFEVVLVVATPGTPPSIRNSCVRARLARSEVIRRKPGWQELRKVANSDPYLLGGLVLYLRERTPFGMEIYMLAYIRIGAGSVAPDQRERTSTIGAASASTRGVSEVHHPKQYNLQWNINTAIQEERGIRGQRRREGYKEAAGFAQLRRPLFLTRFNYRRTALVHALAKVSIELIAIYCHSFEIFIIQIGEMAFYKPEFIIIKSNYFQNAQKGECFLDDFEALVRERRFGALCGHLEGMNLNEASLMTEKTTTAEEKADDVPTAAMCPEKGRWGCNGINKDVKGSCRGWKNFRNRMQIRVGINQKDVRLVRVYYQRNKKYGTTILDDSSGMCLGNRKEKSGGYIVREEWKRNRLRVKEGKRAPKFEDKMKGREECRMPKECWRKKKQGEEGERNITRETELSEKDKDTDKQENKERIKKSRYNRERERCMMEEIPEYLGREKTGIGWKERKEGAECARKKETMETKWTKKIWKRKKRIEKEKGIVNGTTVVLKMQNDHQKLQN</sequence>
<reference evidence="2" key="2">
    <citation type="submission" date="2021-08" db="EMBL/GenBank/DDBJ databases">
        <authorList>
            <person name="Eriksson T."/>
        </authorList>
    </citation>
    <scope>NUCLEOTIDE SEQUENCE</scope>
    <source>
        <strain evidence="2">Stoneville</strain>
        <tissue evidence="2">Whole head</tissue>
    </source>
</reference>
<protein>
    <submittedName>
        <fullName evidence="2">Uncharacterized protein</fullName>
    </submittedName>
</protein>
<evidence type="ECO:0000313" key="2">
    <source>
        <dbReference type="EMBL" id="KAH0810362.1"/>
    </source>
</evidence>
<dbReference type="EMBL" id="JABDTM020027527">
    <property type="protein sequence ID" value="KAH0810362.1"/>
    <property type="molecule type" value="Genomic_DNA"/>
</dbReference>
<dbReference type="Proteomes" id="UP000719412">
    <property type="component" value="Unassembled WGS sequence"/>
</dbReference>
<comment type="caution">
    <text evidence="2">The sequence shown here is derived from an EMBL/GenBank/DDBJ whole genome shotgun (WGS) entry which is preliminary data.</text>
</comment>
<evidence type="ECO:0000313" key="3">
    <source>
        <dbReference type="Proteomes" id="UP000719412"/>
    </source>
</evidence>
<feature type="region of interest" description="Disordered" evidence="1">
    <location>
        <begin position="403"/>
        <end position="436"/>
    </location>
</feature>
<dbReference type="AlphaFoldDB" id="A0A8J6HAA4"/>
<proteinExistence type="predicted"/>
<reference evidence="2" key="1">
    <citation type="journal article" date="2020" name="J Insects Food Feed">
        <title>The yellow mealworm (Tenebrio molitor) genome: a resource for the emerging insects as food and feed industry.</title>
        <authorList>
            <person name="Eriksson T."/>
            <person name="Andere A."/>
            <person name="Kelstrup H."/>
            <person name="Emery V."/>
            <person name="Picard C."/>
        </authorList>
    </citation>
    <scope>NUCLEOTIDE SEQUENCE</scope>
    <source>
        <strain evidence="2">Stoneville</strain>
        <tissue evidence="2">Whole head</tissue>
    </source>
</reference>
<feature type="compositionally biased region" description="Basic and acidic residues" evidence="1">
    <location>
        <begin position="403"/>
        <end position="432"/>
    </location>
</feature>
<gene>
    <name evidence="2" type="ORF">GEV33_012427</name>
</gene>
<evidence type="ECO:0000256" key="1">
    <source>
        <dbReference type="SAM" id="MobiDB-lite"/>
    </source>
</evidence>
<organism evidence="2 3">
    <name type="scientific">Tenebrio molitor</name>
    <name type="common">Yellow mealworm beetle</name>
    <dbReference type="NCBI Taxonomy" id="7067"/>
    <lineage>
        <taxon>Eukaryota</taxon>
        <taxon>Metazoa</taxon>
        <taxon>Ecdysozoa</taxon>
        <taxon>Arthropoda</taxon>
        <taxon>Hexapoda</taxon>
        <taxon>Insecta</taxon>
        <taxon>Pterygota</taxon>
        <taxon>Neoptera</taxon>
        <taxon>Endopterygota</taxon>
        <taxon>Coleoptera</taxon>
        <taxon>Polyphaga</taxon>
        <taxon>Cucujiformia</taxon>
        <taxon>Tenebrionidae</taxon>
        <taxon>Tenebrio</taxon>
    </lineage>
</organism>
<name>A0A8J6HAA4_TENMO</name>
<accession>A0A8J6HAA4</accession>